<name>A0A1I3SF25_9RHOB</name>
<sequence>MASLALQLGLGQAMLSAGGPITPPQPVNSRLATLIDFPTDDLVFDSGVVRGTGRTDRNSALIPISGGVTESDGTRAITADATIEARATYVDGSGATAWQNVGTALSGATTWSGNMLLPRNASRYQIEVRVVGTSQPAAHMTTVCAVGHVMVIIGQSEHQRIGDGNQQAALTPPVVASEGRVRVAWRPNTETEPVEWTVVRNATPHSPAVAAMANALSDMRPDDHFTVVFQTKGATKLMQLANDADLSRSWSYDLDTINKGTGGQITGFGWVALDWTAGPGTWGTDYAQTFGRFFTKKLPDGTPMVAGDTYSAEHGSDTITYDHYWADLDPDVPVLDYGPHLFATETAASVPDGPQQVFQSAEIDETGALIGPMALKRMTRQSMAMFKDYAPGNFWPKGASPLLYRTGDAASIIPWSDYAHPGKLDNNQGLPLWAQQNAYIIGQMLGWSAWTPPKIEAGHVTWEPTGAHIEIDIGQTLSTVALLEGDASAEVAGFEVSGRPAPAEIVAGKIRVYHPDGAFGIGDTLRFGMGGASGVITYIDDIAREIWKRWPMVPMSFGGAYNAAGDTNPGIALEPVMDWETVFANPLALPGGSVTVAATATEFVDNFYPDSTATPWSGVDNKLTMQIRFTPVAGFAGNATFNVLIGYGTFDPVSLSLHETDGRVRVRARASNDTGLIVINAHTVTFGVETTLTFAVDFSDPADGKMWLRDGAGALLWSATGIVSNGVLARSVYRLFNGRYTGAFGHAAFWNSCSADGSAPDIADAYRVIAGTAVQINGHEWKTGTDVT</sequence>
<proteinExistence type="predicted"/>
<evidence type="ECO:0000313" key="1">
    <source>
        <dbReference type="EMBL" id="SFJ56097.1"/>
    </source>
</evidence>
<dbReference type="STRING" id="588602.SAMN04487991_2407"/>
<dbReference type="AlphaFoldDB" id="A0A1I3SF25"/>
<protein>
    <submittedName>
        <fullName evidence="1">Uncharacterized protein</fullName>
    </submittedName>
</protein>
<keyword evidence="2" id="KW-1185">Reference proteome</keyword>
<dbReference type="EMBL" id="FORH01000004">
    <property type="protein sequence ID" value="SFJ56097.1"/>
    <property type="molecule type" value="Genomic_DNA"/>
</dbReference>
<dbReference type="OrthoDB" id="7785670at2"/>
<dbReference type="RefSeq" id="WP_090060935.1">
    <property type="nucleotide sequence ID" value="NZ_FORH01000004.1"/>
</dbReference>
<dbReference type="Proteomes" id="UP000199630">
    <property type="component" value="Unassembled WGS sequence"/>
</dbReference>
<accession>A0A1I3SF25</accession>
<evidence type="ECO:0000313" key="2">
    <source>
        <dbReference type="Proteomes" id="UP000199630"/>
    </source>
</evidence>
<reference evidence="2" key="1">
    <citation type="submission" date="2016-10" db="EMBL/GenBank/DDBJ databases">
        <authorList>
            <person name="Varghese N."/>
            <person name="Submissions S."/>
        </authorList>
    </citation>
    <scope>NUCLEOTIDE SEQUENCE [LARGE SCALE GENOMIC DNA]</scope>
    <source>
        <strain evidence="2">DSM 26471</strain>
    </source>
</reference>
<gene>
    <name evidence="1" type="ORF">SAMN04487991_2407</name>
</gene>
<organism evidence="1 2">
    <name type="scientific">Celeribacter neptunius</name>
    <dbReference type="NCBI Taxonomy" id="588602"/>
    <lineage>
        <taxon>Bacteria</taxon>
        <taxon>Pseudomonadati</taxon>
        <taxon>Pseudomonadota</taxon>
        <taxon>Alphaproteobacteria</taxon>
        <taxon>Rhodobacterales</taxon>
        <taxon>Roseobacteraceae</taxon>
        <taxon>Celeribacter</taxon>
    </lineage>
</organism>